<dbReference type="EMBL" id="PQFF01000083">
    <property type="protein sequence ID" value="RHZ83799.1"/>
    <property type="molecule type" value="Genomic_DNA"/>
</dbReference>
<proteinExistence type="predicted"/>
<name>A0A397J644_9GLOM</name>
<reference evidence="1 2" key="1">
    <citation type="submission" date="2018-08" db="EMBL/GenBank/DDBJ databases">
        <title>Genome and evolution of the arbuscular mycorrhizal fungus Diversispora epigaea (formerly Glomus versiforme) and its bacterial endosymbionts.</title>
        <authorList>
            <person name="Sun X."/>
            <person name="Fei Z."/>
            <person name="Harrison M."/>
        </authorList>
    </citation>
    <scope>NUCLEOTIDE SEQUENCE [LARGE SCALE GENOMIC DNA]</scope>
    <source>
        <strain evidence="1 2">IT104</strain>
    </source>
</reference>
<dbReference type="Proteomes" id="UP000266861">
    <property type="component" value="Unassembled WGS sequence"/>
</dbReference>
<evidence type="ECO:0000313" key="2">
    <source>
        <dbReference type="Proteomes" id="UP000266861"/>
    </source>
</evidence>
<sequence>MQTWFIDDMPSRCPFSAHHMFKKKYAFLCDVSRKISISQLEPCCHCDVPRKTSISQLDPCYLCDVPRKISISQSWCTTQDIYFTIGTIHVTWTKDDFEDFISQPVFTIAQEATDYCDDDYGVFSIMMNLIIARIKAMMIKAVMTTRLMTVNNSRICHKCSYTVEVLRYLGGICDIEHNTAGSHCFDESDCMRNKERTINTFKQSGLNEILNSLCMFQAPIEDITNNKDNSIWLLGKRYENNEENEPFMK</sequence>
<comment type="caution">
    <text evidence="1">The sequence shown here is derived from an EMBL/GenBank/DDBJ whole genome shotgun (WGS) entry which is preliminary data.</text>
</comment>
<dbReference type="AlphaFoldDB" id="A0A397J644"/>
<accession>A0A397J644</accession>
<organism evidence="1 2">
    <name type="scientific">Diversispora epigaea</name>
    <dbReference type="NCBI Taxonomy" id="1348612"/>
    <lineage>
        <taxon>Eukaryota</taxon>
        <taxon>Fungi</taxon>
        <taxon>Fungi incertae sedis</taxon>
        <taxon>Mucoromycota</taxon>
        <taxon>Glomeromycotina</taxon>
        <taxon>Glomeromycetes</taxon>
        <taxon>Diversisporales</taxon>
        <taxon>Diversisporaceae</taxon>
        <taxon>Diversispora</taxon>
    </lineage>
</organism>
<dbReference type="OrthoDB" id="2960936at2759"/>
<keyword evidence="2" id="KW-1185">Reference proteome</keyword>
<gene>
    <name evidence="1" type="ORF">Glove_87g102</name>
</gene>
<protein>
    <submittedName>
        <fullName evidence="1">Uncharacterized protein</fullName>
    </submittedName>
</protein>
<evidence type="ECO:0000313" key="1">
    <source>
        <dbReference type="EMBL" id="RHZ83799.1"/>
    </source>
</evidence>